<organism evidence="3 4">
    <name type="scientific">Candidatus Vogelbacteria bacterium RIFOXYD1_FULL_51_18</name>
    <dbReference type="NCBI Taxonomy" id="1802440"/>
    <lineage>
        <taxon>Bacteria</taxon>
        <taxon>Candidatus Vogeliibacteriota</taxon>
    </lineage>
</organism>
<reference evidence="3 4" key="1">
    <citation type="journal article" date="2016" name="Nat. Commun.">
        <title>Thousands of microbial genomes shed light on interconnected biogeochemical processes in an aquifer system.</title>
        <authorList>
            <person name="Anantharaman K."/>
            <person name="Brown C.T."/>
            <person name="Hug L.A."/>
            <person name="Sharon I."/>
            <person name="Castelle C.J."/>
            <person name="Probst A.J."/>
            <person name="Thomas B.C."/>
            <person name="Singh A."/>
            <person name="Wilkins M.J."/>
            <person name="Karaoz U."/>
            <person name="Brodie E.L."/>
            <person name="Williams K.H."/>
            <person name="Hubbard S.S."/>
            <person name="Banfield J.F."/>
        </authorList>
    </citation>
    <scope>NUCLEOTIDE SEQUENCE [LARGE SCALE GENOMIC DNA]</scope>
</reference>
<keyword evidence="1" id="KW-0175">Coiled coil</keyword>
<name>A0A1G2QLP4_9BACT</name>
<keyword evidence="2" id="KW-1133">Transmembrane helix</keyword>
<keyword evidence="2" id="KW-0472">Membrane</keyword>
<feature type="transmembrane region" description="Helical" evidence="2">
    <location>
        <begin position="20"/>
        <end position="39"/>
    </location>
</feature>
<dbReference type="InterPro" id="IPR007060">
    <property type="entry name" value="FtsL/DivIC"/>
</dbReference>
<proteinExistence type="predicted"/>
<evidence type="ECO:0000256" key="1">
    <source>
        <dbReference type="SAM" id="Coils"/>
    </source>
</evidence>
<dbReference type="AlphaFoldDB" id="A0A1G2QLP4"/>
<protein>
    <recommendedName>
        <fullName evidence="5">Cell division protein FtsL</fullName>
    </recommendedName>
</protein>
<sequence length="126" mass="14424">MREFQARRNTLRAVLYSRAVLLILAACVVFISFSVYNIYQKSRYAEANRREAEAQLATLKTRKERLRADIKRLGTQEGIETELRGRFPIAAPGEGVIQIVETEGVMATTSQPIEPAPKSSFWRRFF</sequence>
<gene>
    <name evidence="3" type="ORF">A2569_00135</name>
</gene>
<dbReference type="Proteomes" id="UP000177090">
    <property type="component" value="Unassembled WGS sequence"/>
</dbReference>
<evidence type="ECO:0000313" key="4">
    <source>
        <dbReference type="Proteomes" id="UP000177090"/>
    </source>
</evidence>
<evidence type="ECO:0008006" key="5">
    <source>
        <dbReference type="Google" id="ProtNLM"/>
    </source>
</evidence>
<comment type="caution">
    <text evidence="3">The sequence shown here is derived from an EMBL/GenBank/DDBJ whole genome shotgun (WGS) entry which is preliminary data.</text>
</comment>
<dbReference type="EMBL" id="MHTL01000006">
    <property type="protein sequence ID" value="OHA60922.1"/>
    <property type="molecule type" value="Genomic_DNA"/>
</dbReference>
<feature type="coiled-coil region" evidence="1">
    <location>
        <begin position="42"/>
        <end position="76"/>
    </location>
</feature>
<dbReference type="STRING" id="1802440.A2569_00135"/>
<evidence type="ECO:0000313" key="3">
    <source>
        <dbReference type="EMBL" id="OHA60922.1"/>
    </source>
</evidence>
<keyword evidence="2" id="KW-0812">Transmembrane</keyword>
<accession>A0A1G2QLP4</accession>
<evidence type="ECO:0000256" key="2">
    <source>
        <dbReference type="SAM" id="Phobius"/>
    </source>
</evidence>
<dbReference type="Pfam" id="PF04977">
    <property type="entry name" value="DivIC"/>
    <property type="match status" value="1"/>
</dbReference>